<dbReference type="EMBL" id="JAAVVJ010000010">
    <property type="protein sequence ID" value="KAF7213266.1"/>
    <property type="molecule type" value="Genomic_DNA"/>
</dbReference>
<sequence>MKRIRYLAYLWTVVITQIGFGVSGSFLHLERQQGESVEFSCHIEPGSPLPYGFYLKRTWLQPRIVFFWYQNDPPDVKDAADKGRLSISGDPSSHAVNVSFSQLKAADTDRYSCEFMVERNGKEDEKIPGRTEFFLYVSSDDVSVDVELVQTCVGGSAVLPCHTPNGEGLAVEGVSLKRQKGRTPVEVVYHSKQHHSSNHFPAERVQLSSAPSPHGITYNVTLQQLQVEDSALYSCQLLLHGRPDCSTHLERRTFFVSVQGEECGCSNSSALLYALSAAVGALLLLLFGFVLMSKVKARSGAKMQPPPPVYEEMVGVQSPCGKLASLRLEEAESAEYSNGQRRKATSENHYESPRGGLLRTNCHT</sequence>
<feature type="transmembrane region" description="Helical" evidence="2">
    <location>
        <begin position="270"/>
        <end position="292"/>
    </location>
</feature>
<reference evidence="5" key="2">
    <citation type="submission" date="2016-06" db="EMBL/GenBank/DDBJ databases">
        <title>The genome of a short-lived fish provides insights into sex chromosome evolution and the genetic control of aging.</title>
        <authorList>
            <person name="Reichwald K."/>
            <person name="Felder M."/>
            <person name="Petzold A."/>
            <person name="Koch P."/>
            <person name="Groth M."/>
            <person name="Platzer M."/>
        </authorList>
    </citation>
    <scope>NUCLEOTIDE SEQUENCE</scope>
    <source>
        <tissue evidence="5">Brain</tissue>
    </source>
</reference>
<feature type="domain" description="Ig-like" evidence="3">
    <location>
        <begin position="33"/>
        <end position="113"/>
    </location>
</feature>
<dbReference type="EMBL" id="HADY01000521">
    <property type="protein sequence ID" value="SBP39006.1"/>
    <property type="molecule type" value="Transcribed_RNA"/>
</dbReference>
<evidence type="ECO:0000259" key="3">
    <source>
        <dbReference type="PROSITE" id="PS50835"/>
    </source>
</evidence>
<evidence type="ECO:0000313" key="4">
    <source>
        <dbReference type="EMBL" id="KAF7213266.1"/>
    </source>
</evidence>
<feature type="region of interest" description="Disordered" evidence="1">
    <location>
        <begin position="333"/>
        <end position="364"/>
    </location>
</feature>
<dbReference type="Gene3D" id="2.60.40.10">
    <property type="entry name" value="Immunoglobulins"/>
    <property type="match status" value="2"/>
</dbReference>
<dbReference type="PROSITE" id="PS50835">
    <property type="entry name" value="IG_LIKE"/>
    <property type="match status" value="1"/>
</dbReference>
<feature type="transmembrane region" description="Helical" evidence="2">
    <location>
        <begin position="7"/>
        <end position="29"/>
    </location>
</feature>
<dbReference type="InterPro" id="IPR013783">
    <property type="entry name" value="Ig-like_fold"/>
</dbReference>
<dbReference type="InterPro" id="IPR039090">
    <property type="entry name" value="CD7"/>
</dbReference>
<evidence type="ECO:0000256" key="2">
    <source>
        <dbReference type="SAM" id="Phobius"/>
    </source>
</evidence>
<proteinExistence type="predicted"/>
<dbReference type="InterPro" id="IPR007110">
    <property type="entry name" value="Ig-like_dom"/>
</dbReference>
<dbReference type="GO" id="GO:0002250">
    <property type="term" value="P:adaptive immune response"/>
    <property type="evidence" value="ECO:0007669"/>
    <property type="project" value="InterPro"/>
</dbReference>
<gene>
    <name evidence="5" type="primary">Nfu_g_1_013639</name>
    <name evidence="4" type="ORF">G4P62_007837</name>
</gene>
<dbReference type="GO" id="GO:0038023">
    <property type="term" value="F:signaling receptor activity"/>
    <property type="evidence" value="ECO:0007669"/>
    <property type="project" value="InterPro"/>
</dbReference>
<evidence type="ECO:0000256" key="1">
    <source>
        <dbReference type="SAM" id="MobiDB-lite"/>
    </source>
</evidence>
<name>A0A1A7Z9K7_NOTFU</name>
<dbReference type="Pfam" id="PF07686">
    <property type="entry name" value="V-set"/>
    <property type="match status" value="2"/>
</dbReference>
<reference evidence="4" key="3">
    <citation type="submission" date="2020-03" db="EMBL/GenBank/DDBJ databases">
        <title>Intra-Species Differences in Population Size shape Life History and Genome Evolution.</title>
        <authorList>
            <person name="Willemsen D."/>
            <person name="Cui R."/>
            <person name="Valenzano D.R."/>
        </authorList>
    </citation>
    <scope>NUCLEOTIDE SEQUENCE</scope>
    <source>
        <strain evidence="4">GRZ</strain>
        <tissue evidence="4">Whole</tissue>
    </source>
</reference>
<dbReference type="InterPro" id="IPR036179">
    <property type="entry name" value="Ig-like_dom_sf"/>
</dbReference>
<dbReference type="SMART" id="SM00409">
    <property type="entry name" value="IG"/>
    <property type="match status" value="2"/>
</dbReference>
<keyword evidence="2" id="KW-0472">Membrane</keyword>
<organism evidence="5">
    <name type="scientific">Nothobranchius furzeri</name>
    <name type="common">Turquoise killifish</name>
    <dbReference type="NCBI Taxonomy" id="105023"/>
    <lineage>
        <taxon>Eukaryota</taxon>
        <taxon>Metazoa</taxon>
        <taxon>Chordata</taxon>
        <taxon>Craniata</taxon>
        <taxon>Vertebrata</taxon>
        <taxon>Euteleostomi</taxon>
        <taxon>Actinopterygii</taxon>
        <taxon>Neopterygii</taxon>
        <taxon>Teleostei</taxon>
        <taxon>Neoteleostei</taxon>
        <taxon>Acanthomorphata</taxon>
        <taxon>Ovalentaria</taxon>
        <taxon>Atherinomorphae</taxon>
        <taxon>Cyprinodontiformes</taxon>
        <taxon>Nothobranchiidae</taxon>
        <taxon>Nothobranchius</taxon>
    </lineage>
</organism>
<accession>A0A1A7Z9K7</accession>
<dbReference type="SMART" id="SM00406">
    <property type="entry name" value="IGv"/>
    <property type="match status" value="2"/>
</dbReference>
<dbReference type="KEGG" id="nfu:107382326"/>
<dbReference type="AlphaFoldDB" id="A0A1A7Z9K7"/>
<evidence type="ECO:0000313" key="5">
    <source>
        <dbReference type="EMBL" id="SBP39006.1"/>
    </source>
</evidence>
<dbReference type="InterPro" id="IPR003599">
    <property type="entry name" value="Ig_sub"/>
</dbReference>
<dbReference type="InterPro" id="IPR013106">
    <property type="entry name" value="Ig_V-set"/>
</dbReference>
<dbReference type="OMA" id="ENHYERP"/>
<dbReference type="GO" id="GO:0016020">
    <property type="term" value="C:membrane"/>
    <property type="evidence" value="ECO:0007669"/>
    <property type="project" value="InterPro"/>
</dbReference>
<dbReference type="PANTHER" id="PTHR15343:SF0">
    <property type="entry name" value="T-CELL ANTIGEN CD7"/>
    <property type="match status" value="1"/>
</dbReference>
<dbReference type="OrthoDB" id="8952209at2759"/>
<reference evidence="5" key="1">
    <citation type="submission" date="2016-05" db="EMBL/GenBank/DDBJ databases">
        <authorList>
            <person name="Lavstsen T."/>
            <person name="Jespersen J.S."/>
        </authorList>
    </citation>
    <scope>NUCLEOTIDE SEQUENCE</scope>
    <source>
        <tissue evidence="5">Brain</tissue>
    </source>
</reference>
<dbReference type="Proteomes" id="UP000822369">
    <property type="component" value="Chromosome 10"/>
</dbReference>
<protein>
    <submittedName>
        <fullName evidence="4">LOC107382326-like protein</fullName>
    </submittedName>
</protein>
<keyword evidence="2" id="KW-1133">Transmembrane helix</keyword>
<dbReference type="PANTHER" id="PTHR15343">
    <property type="entry name" value="CD7"/>
    <property type="match status" value="1"/>
</dbReference>
<keyword evidence="2" id="KW-0812">Transmembrane</keyword>
<dbReference type="SUPFAM" id="SSF48726">
    <property type="entry name" value="Immunoglobulin"/>
    <property type="match status" value="2"/>
</dbReference>